<dbReference type="EMBL" id="MN740322">
    <property type="protein sequence ID" value="QHU00059.1"/>
    <property type="molecule type" value="Genomic_DNA"/>
</dbReference>
<accession>A0A6C0J317</accession>
<feature type="compositionally biased region" description="Basic residues" evidence="1">
    <location>
        <begin position="105"/>
        <end position="126"/>
    </location>
</feature>
<protein>
    <submittedName>
        <fullName evidence="2">Uncharacterized protein</fullName>
    </submittedName>
</protein>
<evidence type="ECO:0000256" key="1">
    <source>
        <dbReference type="SAM" id="MobiDB-lite"/>
    </source>
</evidence>
<proteinExistence type="predicted"/>
<feature type="region of interest" description="Disordered" evidence="1">
    <location>
        <begin position="82"/>
        <end position="126"/>
    </location>
</feature>
<dbReference type="AlphaFoldDB" id="A0A6C0J317"/>
<reference evidence="2" key="1">
    <citation type="journal article" date="2020" name="Nature">
        <title>Giant virus diversity and host interactions through global metagenomics.</title>
        <authorList>
            <person name="Schulz F."/>
            <person name="Roux S."/>
            <person name="Paez-Espino D."/>
            <person name="Jungbluth S."/>
            <person name="Walsh D.A."/>
            <person name="Denef V.J."/>
            <person name="McMahon K.D."/>
            <person name="Konstantinidis K.T."/>
            <person name="Eloe-Fadrosh E.A."/>
            <person name="Kyrpides N.C."/>
            <person name="Woyke T."/>
        </authorList>
    </citation>
    <scope>NUCLEOTIDE SEQUENCE</scope>
    <source>
        <strain evidence="2">GVMAG-M-3300025778-1</strain>
    </source>
</reference>
<organism evidence="2">
    <name type="scientific">viral metagenome</name>
    <dbReference type="NCBI Taxonomy" id="1070528"/>
    <lineage>
        <taxon>unclassified sequences</taxon>
        <taxon>metagenomes</taxon>
        <taxon>organismal metagenomes</taxon>
    </lineage>
</organism>
<evidence type="ECO:0000313" key="2">
    <source>
        <dbReference type="EMBL" id="QHU00059.1"/>
    </source>
</evidence>
<name>A0A6C0J317_9ZZZZ</name>
<sequence length="126" mass="14586">MAVPIPIYRRIQLMRNHLQADTVADNVLSDLQELLREKPDLFRGREGAGHQVQVAERIKSENPAQAMRLTKIALEILADNYRPPPFGEVPPRALLPNRPPPIRIAGRKKTRKSRRKQTKRRRTTRK</sequence>